<evidence type="ECO:0000313" key="1">
    <source>
        <dbReference type="EMBL" id="KEQ31232.1"/>
    </source>
</evidence>
<sequence>MTTIKITTEKPEVAALLIDIMIEVERAEAKHPIWPTCHIKQIAIIAEEAGELIREGNLIDEGTGTFAQARKEAIETAATCIRFLTRIKQTEEDFNQPAITDYFNDPSFFMKSGLTEGGSDE</sequence>
<protein>
    <submittedName>
        <fullName evidence="1">Uncharacterized protein</fullName>
    </submittedName>
</protein>
<name>A0A081PKK9_9SPHI</name>
<organism evidence="1 2">
    <name type="scientific">Pedobacter antarcticus 4BY</name>
    <dbReference type="NCBI Taxonomy" id="1358423"/>
    <lineage>
        <taxon>Bacteria</taxon>
        <taxon>Pseudomonadati</taxon>
        <taxon>Bacteroidota</taxon>
        <taxon>Sphingobacteriia</taxon>
        <taxon>Sphingobacteriales</taxon>
        <taxon>Sphingobacteriaceae</taxon>
        <taxon>Pedobacter</taxon>
    </lineage>
</organism>
<dbReference type="OrthoDB" id="1495536at2"/>
<gene>
    <name evidence="1" type="ORF">N180_03005</name>
</gene>
<keyword evidence="2" id="KW-1185">Reference proteome</keyword>
<proteinExistence type="predicted"/>
<dbReference type="EMBL" id="JNFF01000019">
    <property type="protein sequence ID" value="KEQ31232.1"/>
    <property type="molecule type" value="Genomic_DNA"/>
</dbReference>
<evidence type="ECO:0000313" key="2">
    <source>
        <dbReference type="Proteomes" id="UP000028007"/>
    </source>
</evidence>
<reference evidence="1 2" key="1">
    <citation type="journal article" date="1992" name="Int. J. Syst. Bacteriol.">
        <title>Sphingobacterium antarcticus sp. nov. a Psychrotrophic Bacterium from the Soils of Schirmacher Oasis, Antarctica.</title>
        <authorList>
            <person name="Shivaji S."/>
            <person name="Ray M.K."/>
            <person name="Rao N.S."/>
            <person name="Saiserr L."/>
            <person name="Jagannadham M.V."/>
            <person name="Kumar G.S."/>
            <person name="Reddy G."/>
            <person name="Bhargava P.M."/>
        </authorList>
    </citation>
    <scope>NUCLEOTIDE SEQUENCE [LARGE SCALE GENOMIC DNA]</scope>
    <source>
        <strain evidence="1 2">4BY</strain>
    </source>
</reference>
<dbReference type="AlphaFoldDB" id="A0A081PKK9"/>
<dbReference type="RefSeq" id="WP_037438312.1">
    <property type="nucleotide sequence ID" value="NZ_JNFF01000019.1"/>
</dbReference>
<dbReference type="Proteomes" id="UP000028007">
    <property type="component" value="Unassembled WGS sequence"/>
</dbReference>
<comment type="caution">
    <text evidence="1">The sequence shown here is derived from an EMBL/GenBank/DDBJ whole genome shotgun (WGS) entry which is preliminary data.</text>
</comment>
<accession>A0A081PKK9</accession>